<evidence type="ECO:0000313" key="2">
    <source>
        <dbReference type="EnsemblPlants" id="QL93p0100_0235:mrna:CDS:1"/>
    </source>
</evidence>
<dbReference type="Proteomes" id="UP000594261">
    <property type="component" value="Unassembled WGS sequence"/>
</dbReference>
<dbReference type="Pfam" id="PF13456">
    <property type="entry name" value="RVT_3"/>
    <property type="match status" value="2"/>
</dbReference>
<proteinExistence type="predicted"/>
<sequence length="125" mass="13955">MKKKSRLAAELWAVRNGIGLSISLNLRAVEIELDVKIIVDLLKDHNLANNSNATIGISLSISLNLHAVEIELDVKIIVDFLKDPNLANNSNAIIVIDCREIPRRFPQVRISHYYTKANKCTDPLA</sequence>
<dbReference type="Gene3D" id="3.30.420.10">
    <property type="entry name" value="Ribonuclease H-like superfamily/Ribonuclease H"/>
    <property type="match status" value="1"/>
</dbReference>
<feature type="domain" description="RNase H type-1" evidence="1">
    <location>
        <begin position="55"/>
        <end position="125"/>
    </location>
</feature>
<dbReference type="AlphaFoldDB" id="A0A7N2N796"/>
<dbReference type="InterPro" id="IPR053151">
    <property type="entry name" value="RNase_H-like"/>
</dbReference>
<dbReference type="Gramene" id="QL93p0100_0235:mrna">
    <property type="protein sequence ID" value="QL93p0100_0235:mrna:CDS:1"/>
    <property type="gene ID" value="QL93p0100_0235"/>
</dbReference>
<keyword evidence="3" id="KW-1185">Reference proteome</keyword>
<dbReference type="PANTHER" id="PTHR47723:SF19">
    <property type="entry name" value="POLYNUCLEOTIDYL TRANSFERASE, RIBONUCLEASE H-LIKE SUPERFAMILY PROTEIN"/>
    <property type="match status" value="1"/>
</dbReference>
<dbReference type="InterPro" id="IPR036397">
    <property type="entry name" value="RNaseH_sf"/>
</dbReference>
<dbReference type="GO" id="GO:0003676">
    <property type="term" value="F:nucleic acid binding"/>
    <property type="evidence" value="ECO:0007669"/>
    <property type="project" value="InterPro"/>
</dbReference>
<evidence type="ECO:0000259" key="1">
    <source>
        <dbReference type="Pfam" id="PF13456"/>
    </source>
</evidence>
<dbReference type="PANTHER" id="PTHR47723">
    <property type="entry name" value="OS05G0353850 PROTEIN"/>
    <property type="match status" value="1"/>
</dbReference>
<dbReference type="InParanoid" id="A0A7N2N796"/>
<reference evidence="2" key="1">
    <citation type="submission" date="2021-01" db="UniProtKB">
        <authorList>
            <consortium name="EnsemblPlants"/>
        </authorList>
    </citation>
    <scope>IDENTIFICATION</scope>
</reference>
<feature type="domain" description="RNase H type-1" evidence="1">
    <location>
        <begin position="3"/>
        <end position="50"/>
    </location>
</feature>
<name>A0A7N2N796_QUELO</name>
<dbReference type="GO" id="GO:0004523">
    <property type="term" value="F:RNA-DNA hybrid ribonuclease activity"/>
    <property type="evidence" value="ECO:0007669"/>
    <property type="project" value="InterPro"/>
</dbReference>
<dbReference type="EnsemblPlants" id="QL93p0100_0235:mrna">
    <property type="protein sequence ID" value="QL93p0100_0235:mrna:CDS:1"/>
    <property type="gene ID" value="QL93p0100_0235"/>
</dbReference>
<accession>A0A7N2N796</accession>
<protein>
    <recommendedName>
        <fullName evidence="1">RNase H type-1 domain-containing protein</fullName>
    </recommendedName>
</protein>
<dbReference type="InterPro" id="IPR002156">
    <property type="entry name" value="RNaseH_domain"/>
</dbReference>
<organism evidence="2 3">
    <name type="scientific">Quercus lobata</name>
    <name type="common">Valley oak</name>
    <dbReference type="NCBI Taxonomy" id="97700"/>
    <lineage>
        <taxon>Eukaryota</taxon>
        <taxon>Viridiplantae</taxon>
        <taxon>Streptophyta</taxon>
        <taxon>Embryophyta</taxon>
        <taxon>Tracheophyta</taxon>
        <taxon>Spermatophyta</taxon>
        <taxon>Magnoliopsida</taxon>
        <taxon>eudicotyledons</taxon>
        <taxon>Gunneridae</taxon>
        <taxon>Pentapetalae</taxon>
        <taxon>rosids</taxon>
        <taxon>fabids</taxon>
        <taxon>Fagales</taxon>
        <taxon>Fagaceae</taxon>
        <taxon>Quercus</taxon>
    </lineage>
</organism>
<evidence type="ECO:0000313" key="3">
    <source>
        <dbReference type="Proteomes" id="UP000594261"/>
    </source>
</evidence>